<reference evidence="1 2" key="1">
    <citation type="submission" date="2015-01" db="EMBL/GenBank/DDBJ databases">
        <title>Genome Sequencing of Rickettsiales /home/snadendla/prok_pipe/test/illegal_ec_num.txt.</title>
        <authorList>
            <person name="Daugherty S.C."/>
            <person name="Su Q."/>
            <person name="Abolude K."/>
            <person name="Beier-Sexton M."/>
            <person name="Carlyon J.A."/>
            <person name="Carter R."/>
            <person name="Day N.P."/>
            <person name="Dumler S.J."/>
            <person name="Dyachenko V."/>
            <person name="Godinez A."/>
            <person name="Kurtti T.J."/>
            <person name="Lichay M."/>
            <person name="Mullins K.E."/>
            <person name="Ott S."/>
            <person name="Pappas-Brown V."/>
            <person name="Paris D.H."/>
            <person name="Patel P."/>
            <person name="Richards A.L."/>
            <person name="Sadzewicz L."/>
            <person name="Sears K."/>
            <person name="Seidman D."/>
            <person name="Sengamalay N."/>
            <person name="Stenos J."/>
            <person name="Tallon L.J."/>
            <person name="Vincent G."/>
            <person name="Fraser C.M."/>
            <person name="Munderloh U."/>
            <person name="Dunning-Hotopp J.C."/>
        </authorList>
    </citation>
    <scope>NUCLEOTIDE SEQUENCE [LARGE SCALE GENOMIC DNA]</scope>
    <source>
        <strain evidence="1 2">T170-B</strain>
    </source>
</reference>
<protein>
    <submittedName>
        <fullName evidence="1">HD domain protein</fullName>
    </submittedName>
</protein>
<evidence type="ECO:0000313" key="2">
    <source>
        <dbReference type="Proteomes" id="UP000033736"/>
    </source>
</evidence>
<organism evidence="1 2">
    <name type="scientific">Rickettsia argasii T170-B</name>
    <dbReference type="NCBI Taxonomy" id="1268837"/>
    <lineage>
        <taxon>Bacteria</taxon>
        <taxon>Pseudomonadati</taxon>
        <taxon>Pseudomonadota</taxon>
        <taxon>Alphaproteobacteria</taxon>
        <taxon>Rickettsiales</taxon>
        <taxon>Rickettsiaceae</taxon>
        <taxon>Rickettsieae</taxon>
        <taxon>Rickettsia</taxon>
        <taxon>spotted fever group</taxon>
    </lineage>
</organism>
<comment type="caution">
    <text evidence="1">The sequence shown here is derived from an EMBL/GenBank/DDBJ whole genome shotgun (WGS) entry which is preliminary data.</text>
</comment>
<gene>
    <name evidence="1" type="ORF">RAT170B_1576</name>
</gene>
<accession>A0A0F3RBX8</accession>
<dbReference type="SUPFAM" id="SSF109604">
    <property type="entry name" value="HD-domain/PDEase-like"/>
    <property type="match status" value="1"/>
</dbReference>
<dbReference type="AlphaFoldDB" id="A0A0F3RBX8"/>
<sequence>MSVRSNLDFYKKISAAEMVKILYQQQKQELLLIKLFDRLHNIQTVGAKPPEKGRKIILETLQFFLTVATYLKIPNVTRQLHTHCLNIIANYKKLNLYKMQYNLSLFTHASQYGTKQLS</sequence>
<dbReference type="Proteomes" id="UP000033736">
    <property type="component" value="Unassembled WGS sequence"/>
</dbReference>
<dbReference type="Gene3D" id="1.10.3210.10">
    <property type="entry name" value="Hypothetical protein af1432"/>
    <property type="match status" value="1"/>
</dbReference>
<dbReference type="PATRIC" id="fig|1268837.3.peg.1808"/>
<proteinExistence type="predicted"/>
<dbReference type="EMBL" id="LAOQ01000008">
    <property type="protein sequence ID" value="KJW03955.1"/>
    <property type="molecule type" value="Genomic_DNA"/>
</dbReference>
<name>A0A0F3RBX8_9RICK</name>
<evidence type="ECO:0000313" key="1">
    <source>
        <dbReference type="EMBL" id="KJW03955.1"/>
    </source>
</evidence>
<keyword evidence="2" id="KW-1185">Reference proteome</keyword>